<comment type="subcellular location">
    <subcellularLocation>
        <location evidence="1">Host cell membrane</location>
        <topology evidence="1">Lipid-anchor</topology>
        <orientation evidence="1">Cytoplasmic side</orientation>
    </subcellularLocation>
</comment>
<keyword evidence="3" id="KW-0813">Transport</keyword>
<reference evidence="7" key="1">
    <citation type="journal article" date="2019" name="MBio">
        <title>Virus Genomes from Deep Sea Sediments Expand the Ocean Megavirome and Support Independent Origins of Viral Gigantism.</title>
        <authorList>
            <person name="Backstrom D."/>
            <person name="Yutin N."/>
            <person name="Jorgensen S.L."/>
            <person name="Dharamshi J."/>
            <person name="Homa F."/>
            <person name="Zaremba-Niedwiedzka K."/>
            <person name="Spang A."/>
            <person name="Wolf Y.I."/>
            <person name="Koonin E.V."/>
            <person name="Ettema T.J."/>
        </authorList>
    </citation>
    <scope>NUCLEOTIDE SEQUENCE</scope>
</reference>
<name>A0A481Z4F7_9VIRU</name>
<keyword evidence="4" id="KW-0547">Nucleotide-binding</keyword>
<evidence type="ECO:0000256" key="2">
    <source>
        <dbReference type="ARBA" id="ARBA00008028"/>
    </source>
</evidence>
<dbReference type="InterPro" id="IPR005225">
    <property type="entry name" value="Small_GTP-bd"/>
</dbReference>
<dbReference type="InterPro" id="IPR001806">
    <property type="entry name" value="Small_GTPase"/>
</dbReference>
<dbReference type="PROSITE" id="PS51421">
    <property type="entry name" value="RAS"/>
    <property type="match status" value="1"/>
</dbReference>
<dbReference type="PROSITE" id="PS51418">
    <property type="entry name" value="RAN"/>
    <property type="match status" value="1"/>
</dbReference>
<dbReference type="GO" id="GO:0005525">
    <property type="term" value="F:GTP binding"/>
    <property type="evidence" value="ECO:0007669"/>
    <property type="project" value="UniProtKB-KW"/>
</dbReference>
<evidence type="ECO:0000256" key="5">
    <source>
        <dbReference type="ARBA" id="ARBA00022927"/>
    </source>
</evidence>
<keyword evidence="5" id="KW-0653">Protein transport</keyword>
<dbReference type="NCBIfam" id="TIGR00231">
    <property type="entry name" value="small_GTP"/>
    <property type="match status" value="1"/>
</dbReference>
<dbReference type="FunFam" id="3.40.50.300:FF:001447">
    <property type="entry name" value="Ras-related protein Rab-1B"/>
    <property type="match status" value="1"/>
</dbReference>
<dbReference type="PANTHER" id="PTHR24071">
    <property type="entry name" value="RAN GTPASE"/>
    <property type="match status" value="1"/>
</dbReference>
<dbReference type="GO" id="GO:0015031">
    <property type="term" value="P:protein transport"/>
    <property type="evidence" value="ECO:0007669"/>
    <property type="project" value="UniProtKB-KW"/>
</dbReference>
<dbReference type="SMART" id="SM00176">
    <property type="entry name" value="RAN"/>
    <property type="match status" value="1"/>
</dbReference>
<dbReference type="InterPro" id="IPR027417">
    <property type="entry name" value="P-loop_NTPase"/>
</dbReference>
<proteinExistence type="inferred from homology"/>
<evidence type="ECO:0000313" key="7">
    <source>
        <dbReference type="EMBL" id="QBK90332.1"/>
    </source>
</evidence>
<protein>
    <submittedName>
        <fullName evidence="7">Ras family GTPase</fullName>
    </submittedName>
</protein>
<keyword evidence="6" id="KW-0342">GTP-binding</keyword>
<evidence type="ECO:0000256" key="4">
    <source>
        <dbReference type="ARBA" id="ARBA00022741"/>
    </source>
</evidence>
<evidence type="ECO:0000256" key="3">
    <source>
        <dbReference type="ARBA" id="ARBA00022448"/>
    </source>
</evidence>
<dbReference type="SMART" id="SM00173">
    <property type="entry name" value="RAS"/>
    <property type="match status" value="1"/>
</dbReference>
<dbReference type="PROSITE" id="PS51419">
    <property type="entry name" value="RAB"/>
    <property type="match status" value="1"/>
</dbReference>
<dbReference type="InterPro" id="IPR002041">
    <property type="entry name" value="Ran_GTPase"/>
</dbReference>
<dbReference type="PANTHER" id="PTHR24071:SF0">
    <property type="entry name" value="GTP-BINDING NUCLEAR PROTEIN RAN"/>
    <property type="match status" value="1"/>
</dbReference>
<dbReference type="Pfam" id="PF00071">
    <property type="entry name" value="Ras"/>
    <property type="match status" value="1"/>
</dbReference>
<gene>
    <name evidence="7" type="ORF">LCPAC103_00130</name>
</gene>
<accession>A0A481Z4F7</accession>
<comment type="similarity">
    <text evidence="2">Belongs to the small GTPase superfamily. Ran family.</text>
</comment>
<dbReference type="SMART" id="SM00175">
    <property type="entry name" value="RAB"/>
    <property type="match status" value="1"/>
</dbReference>
<dbReference type="Gene3D" id="3.40.50.300">
    <property type="entry name" value="P-loop containing nucleotide triphosphate hydrolases"/>
    <property type="match status" value="1"/>
</dbReference>
<dbReference type="SUPFAM" id="SSF52540">
    <property type="entry name" value="P-loop containing nucleoside triphosphate hydrolases"/>
    <property type="match status" value="1"/>
</dbReference>
<dbReference type="EMBL" id="MK500477">
    <property type="protein sequence ID" value="QBK90332.1"/>
    <property type="molecule type" value="Genomic_DNA"/>
</dbReference>
<dbReference type="GO" id="GO:0003924">
    <property type="term" value="F:GTPase activity"/>
    <property type="evidence" value="ECO:0007669"/>
    <property type="project" value="InterPro"/>
</dbReference>
<dbReference type="PRINTS" id="PR00449">
    <property type="entry name" value="RASTRNSFRMNG"/>
</dbReference>
<organism evidence="7">
    <name type="scientific">Pithovirus LCPAC103</name>
    <dbReference type="NCBI Taxonomy" id="2506588"/>
    <lineage>
        <taxon>Viruses</taxon>
        <taxon>Pithoviruses</taxon>
    </lineage>
</organism>
<dbReference type="SMART" id="SM00174">
    <property type="entry name" value="RHO"/>
    <property type="match status" value="1"/>
</dbReference>
<sequence>MRGLTESTVISKTDIAVNKSVNLNNTANNKNMAIPQFKIVMVGGGGVGKSAFLERHISGGFRKHYQPTLGVEVHPMLFHTNYGPIKFNMWDCAGQEKFGGLRDGYYLQADGAIVMFAVDSKLSYREVPFWYRDVSRVAPSIPTVICGNKVDLPERQVKIRDTTIHHNLVDASGEPIPAAYYELSAKSNHNFEKPFLWLGRQLMGHEDLRFVETPELTLPTDPSELPLSEEGMLAAL</sequence>
<dbReference type="GO" id="GO:0020002">
    <property type="term" value="C:host cell plasma membrane"/>
    <property type="evidence" value="ECO:0007669"/>
    <property type="project" value="UniProtKB-SubCell"/>
</dbReference>
<evidence type="ECO:0000256" key="1">
    <source>
        <dbReference type="ARBA" id="ARBA00004112"/>
    </source>
</evidence>
<evidence type="ECO:0000256" key="6">
    <source>
        <dbReference type="ARBA" id="ARBA00023134"/>
    </source>
</evidence>